<dbReference type="Gene3D" id="3.30.420.10">
    <property type="entry name" value="Ribonuclease H-like superfamily/Ribonuclease H"/>
    <property type="match status" value="1"/>
</dbReference>
<dbReference type="InterPro" id="IPR043502">
    <property type="entry name" value="DNA/RNA_pol_sf"/>
</dbReference>
<dbReference type="PANTHER" id="PTHR47331:SF6">
    <property type="entry name" value="DOUBLECORTIN DOMAIN-CONTAINING PROTEIN"/>
    <property type="match status" value="1"/>
</dbReference>
<sequence length="1660" mass="187684">MMSEKATKVEEATEQSQALETISIASASTNRSRSSAASIAAAKARAKLEAARAKAEFHKQESEILIEKAQLKVTEARMEASLSALRQESEVAAALAEAKVLEAVAGSELGERISDVKETSDRTRDYVMHQSQLKLSLPVGDEPHQPPIEPIVHVLVSETPPRQHRLMASDVRDSYNEPDTQNMTQRPQRSVQTPCHKFQVLPFTSSPYKTTPKPSLNNDSNVSEVARYLARRELINSGLFKFDDRPENYWVWKSSFVNAIEGLRLSATEQLDLLSKWLGEQSSYHVRRVRAVHTSSPDTGLRRAWKRLEDCYGSPEIIEKSLFDRMDSFPKVGNRDVKKLRELCDLLQEVESAKQEGYLPGLFYLDTARGVAPIVEKLPYRLQEKWMTQGSQYKIIHQVAFPPFSFFCDFVCREARTRNDPSFALSHGIHNMLKLEQPVKKQAKSSIYTHKTQVLSGAMTHTCSSRDQLEDVVKTCPIHKKPHPLRRCRGFRSKPLDERKTLLREKGVCYRCCATTTHMARDCKASIQCKECGSEAHIAALHPGPPSLTLPEQGRERGTDEAQLDIASKCTEVCGSGRSSRSCSKICLAKVYPEDRPEEAIRLYVVLDDQSNRSLARSEFFNLLHVKGECSAYNLRTCPGVTKTAGRRATGFIIESLDGAMKVKLPTLIECNNIPDDRDEIPTPDAALWHTHLKPIAHCIPPLDPGTQILLLLGRDILQVHKTREQRNGPSNAPYAQRLDLGWVVVGNVCLGSVHRSASLCTYRTHVLDNGRPSLLPPCPNKLKVKEKFDVKPQLKISLACDTFVFNDYTIGDTIFERSKDDNKVGLSTEDRYFLEIMDREMFMDESNSWVAPLPFRTPRKRLPNNREQVLTRLTSLLRTLEKKPEMKSHFVAFMQNIFDRDHAEVVPPLREGQECWYLPIFGVYHPQKPGQIRVVFDSSAQTQCISLNDVLLSGPDLNNSLLGVLLHFRRELVAVTADIEQMFHSFVVKEEDRDFLRFFWFKDNDTSKKIIEYRMRVHIFGNNPSPAVAIYGLRRAAAYGEKEHGSDAKHFVEREFYVDYGLLSKPTAAEAIDLLTRTKEMLATSNLRLYKFASNSKEVMNAFPVDDHAKGFKDLNLDVDPSPIQRSLGLCWDVKRDTCIFQVTDIKKPFTRRGILATVNSLFDPLGFVAPIIIKGKFILRELSGEALDWDSPLPEDKKEAWEAWRKSLQDLKGLEIPRSYVKSTLSTALRKELHVFSDASVRAIAAVAYLRVISEEGVCHTGFILGKAKLAPQAAHTIPRLELGAAVLAAELAETIMDELDLSLDAVEVQRIRKVSSPTQWHYISTKHNPVDHATRFVPADLLSTTTWLTGPAFLLQAEQSSSSEEERFDLIEPDSDIEVCSLVTTQSTDGSYLSCQRFERFSSWRSLVRAIASLIHIIQTYKANDHHNTCRSWHHCSKPRSVEELLQAEATIIKSVQREAYKEELNCIVERNNIPKKSPLTKLSPYLDDGGLLRIGGRLKNASLDLNEKFPLIIPGRRHVARLLVEHYHDRVKHQGRIFTESAVRNAGYWIVGVKKLINSILHKCVICNKLCGKVTEQKMADLPTDRLSTEPPFTYVGLNVFGPWTVVARRTRGGQAQSKRWAVLFTCMATRAIHIELIDCMDSSTFINALRRFFAL</sequence>
<comment type="caution">
    <text evidence="2">The sequence shown here is derived from an EMBL/GenBank/DDBJ whole genome shotgun (WGS) entry which is preliminary data.</text>
</comment>
<dbReference type="SUPFAM" id="SSF56672">
    <property type="entry name" value="DNA/RNA polymerases"/>
    <property type="match status" value="1"/>
</dbReference>
<evidence type="ECO:0008006" key="4">
    <source>
        <dbReference type="Google" id="ProtNLM"/>
    </source>
</evidence>
<dbReference type="Pfam" id="PF05380">
    <property type="entry name" value="Peptidase_A17"/>
    <property type="match status" value="1"/>
</dbReference>
<protein>
    <recommendedName>
        <fullName evidence="4">Integrase zinc-binding domain-containing protein</fullName>
    </recommendedName>
</protein>
<accession>A0A498LFB9</accession>
<dbReference type="GO" id="GO:0003676">
    <property type="term" value="F:nucleic acid binding"/>
    <property type="evidence" value="ECO:0007669"/>
    <property type="project" value="InterPro"/>
</dbReference>
<evidence type="ECO:0000313" key="2">
    <source>
        <dbReference type="EMBL" id="RXN04085.1"/>
    </source>
</evidence>
<name>A0A498LFB9_LABRO</name>
<evidence type="ECO:0000313" key="3">
    <source>
        <dbReference type="Proteomes" id="UP000290572"/>
    </source>
</evidence>
<dbReference type="InterPro" id="IPR008042">
    <property type="entry name" value="Retrotrans_Pao"/>
</dbReference>
<dbReference type="Proteomes" id="UP000290572">
    <property type="component" value="Unassembled WGS sequence"/>
</dbReference>
<dbReference type="PANTHER" id="PTHR47331">
    <property type="entry name" value="PHD-TYPE DOMAIN-CONTAINING PROTEIN"/>
    <property type="match status" value="1"/>
</dbReference>
<keyword evidence="3" id="KW-1185">Reference proteome</keyword>
<keyword evidence="1" id="KW-0175">Coiled coil</keyword>
<proteinExistence type="predicted"/>
<dbReference type="CDD" id="cd01644">
    <property type="entry name" value="RT_pepA17"/>
    <property type="match status" value="1"/>
</dbReference>
<gene>
    <name evidence="2" type="ORF">ROHU_013167</name>
</gene>
<reference evidence="2 3" key="1">
    <citation type="submission" date="2018-03" db="EMBL/GenBank/DDBJ databases">
        <title>Draft genome sequence of Rohu Carp (Labeo rohita).</title>
        <authorList>
            <person name="Das P."/>
            <person name="Kushwaha B."/>
            <person name="Joshi C.G."/>
            <person name="Kumar D."/>
            <person name="Nagpure N.S."/>
            <person name="Sahoo L."/>
            <person name="Das S.P."/>
            <person name="Bit A."/>
            <person name="Patnaik S."/>
            <person name="Meher P.K."/>
            <person name="Jayasankar P."/>
            <person name="Koringa P.G."/>
            <person name="Patel N.V."/>
            <person name="Hinsu A.T."/>
            <person name="Kumar R."/>
            <person name="Pandey M."/>
            <person name="Agarwal S."/>
            <person name="Srivastava S."/>
            <person name="Singh M."/>
            <person name="Iquebal M.A."/>
            <person name="Jaiswal S."/>
            <person name="Angadi U.B."/>
            <person name="Kumar N."/>
            <person name="Raza M."/>
            <person name="Shah T.M."/>
            <person name="Rai A."/>
            <person name="Jena J.K."/>
        </authorList>
    </citation>
    <scope>NUCLEOTIDE SEQUENCE [LARGE SCALE GENOMIC DNA]</scope>
    <source>
        <strain evidence="2">DASCIFA01</strain>
        <tissue evidence="2">Testis</tissue>
    </source>
</reference>
<dbReference type="EMBL" id="QBIY01013464">
    <property type="protein sequence ID" value="RXN04085.1"/>
    <property type="molecule type" value="Genomic_DNA"/>
</dbReference>
<feature type="coiled-coil region" evidence="1">
    <location>
        <begin position="41"/>
        <end position="88"/>
    </location>
</feature>
<organism evidence="2 3">
    <name type="scientific">Labeo rohita</name>
    <name type="common">Indian major carp</name>
    <name type="synonym">Cyprinus rohita</name>
    <dbReference type="NCBI Taxonomy" id="84645"/>
    <lineage>
        <taxon>Eukaryota</taxon>
        <taxon>Metazoa</taxon>
        <taxon>Chordata</taxon>
        <taxon>Craniata</taxon>
        <taxon>Vertebrata</taxon>
        <taxon>Euteleostomi</taxon>
        <taxon>Actinopterygii</taxon>
        <taxon>Neopterygii</taxon>
        <taxon>Teleostei</taxon>
        <taxon>Ostariophysi</taxon>
        <taxon>Cypriniformes</taxon>
        <taxon>Cyprinidae</taxon>
        <taxon>Labeoninae</taxon>
        <taxon>Labeonini</taxon>
        <taxon>Labeo</taxon>
    </lineage>
</organism>
<evidence type="ECO:0000256" key="1">
    <source>
        <dbReference type="SAM" id="Coils"/>
    </source>
</evidence>
<dbReference type="GO" id="GO:0006259">
    <property type="term" value="P:DNA metabolic process"/>
    <property type="evidence" value="ECO:0007669"/>
    <property type="project" value="UniProtKB-ARBA"/>
</dbReference>
<dbReference type="InterPro" id="IPR036397">
    <property type="entry name" value="RNaseH_sf"/>
</dbReference>
<dbReference type="STRING" id="84645.A0A498LFB9"/>